<evidence type="ECO:0000256" key="6">
    <source>
        <dbReference type="SAM" id="MobiDB-lite"/>
    </source>
</evidence>
<evidence type="ECO:0000256" key="5">
    <source>
        <dbReference type="ARBA" id="ARBA00023136"/>
    </source>
</evidence>
<sequence length="544" mass="59461">MDDDDSGLIPPLRNSAQPRDKEPAGKNIDKLIHWQRQRIERRLRGDYESAVIHLSSLINANLESPARIAAIRVEGATRARRSFLGHLIAPHLQNTETNDLQTTLNTARYLAHLLNKTDIFSHVAVNVEHARNSLAASNDVDLVFTTKERGRLYLNSSTELGNNEGTASATGRIRNVFGGAETFEANVAFGTKTRRAYRASLTAPISRDLDTTAEFSTYGLERDLTSYASCFEGLRGLKAVVRRGYPAWGMHEFAYEGVVRHLASLTPSASLSMREAAGFSTKSSISHTFTFDTRQDKVFSTRLDKLTSLTSPGTYLKLYQELAGLGFLGGDAKFYKGEIEAKRGFGITKGATLSLTARSGLLWGLGSSGKTLFSDRFQLGGPTSVRGFMTNGMGPRDGSDSIGGDAYWSLGASFISDIPKKSSWPVKLHAWVNAGRLEGINRTIPPKEALGQTRDSLLQLPSVAAGIGLIYRFDPIRVELNFGLPLVASTHEKGKRGLQVGMGAHLQVVEFIKANTGNRCIMDSVTDSHAELKRFNTDLAIFTD</sequence>
<evidence type="ECO:0000313" key="9">
    <source>
        <dbReference type="Proteomes" id="UP000629468"/>
    </source>
</evidence>
<dbReference type="InterPro" id="IPR039910">
    <property type="entry name" value="D15-like"/>
</dbReference>
<proteinExistence type="inferred from homology"/>
<dbReference type="Pfam" id="PF01103">
    <property type="entry name" value="Omp85"/>
    <property type="match status" value="1"/>
</dbReference>
<dbReference type="GO" id="GO:0005741">
    <property type="term" value="C:mitochondrial outer membrane"/>
    <property type="evidence" value="ECO:0007669"/>
    <property type="project" value="UniProtKB-SubCell"/>
</dbReference>
<accession>A0A8H7C3U6</accession>
<organism evidence="8 9">
    <name type="scientific">Agaricus bisporus var. burnettii</name>
    <dbReference type="NCBI Taxonomy" id="192524"/>
    <lineage>
        <taxon>Eukaryota</taxon>
        <taxon>Fungi</taxon>
        <taxon>Dikarya</taxon>
        <taxon>Basidiomycota</taxon>
        <taxon>Agaricomycotina</taxon>
        <taxon>Agaricomycetes</taxon>
        <taxon>Agaricomycetidae</taxon>
        <taxon>Agaricales</taxon>
        <taxon>Agaricineae</taxon>
        <taxon>Agaricaceae</taxon>
        <taxon>Agaricus</taxon>
    </lineage>
</organism>
<evidence type="ECO:0000256" key="1">
    <source>
        <dbReference type="ARBA" id="ARBA00004374"/>
    </source>
</evidence>
<dbReference type="InterPro" id="IPR000184">
    <property type="entry name" value="Bac_surfAg_D15"/>
</dbReference>
<dbReference type="PANTHER" id="PTHR12815">
    <property type="entry name" value="SORTING AND ASSEMBLY MACHINERY SAMM50 PROTEIN FAMILY MEMBER"/>
    <property type="match status" value="1"/>
</dbReference>
<name>A0A8H7C3U6_AGABI</name>
<comment type="caution">
    <text evidence="8">The sequence shown here is derived from an EMBL/GenBank/DDBJ whole genome shotgun (WGS) entry which is preliminary data.</text>
</comment>
<keyword evidence="5" id="KW-0472">Membrane</keyword>
<gene>
    <name evidence="8" type="ORF">Agabi119p4_9473</name>
</gene>
<evidence type="ECO:0000259" key="7">
    <source>
        <dbReference type="Pfam" id="PF01103"/>
    </source>
</evidence>
<dbReference type="Proteomes" id="UP000629468">
    <property type="component" value="Unassembled WGS sequence"/>
</dbReference>
<dbReference type="Gene3D" id="2.40.160.50">
    <property type="entry name" value="membrane protein fhac: a member of the omp85/tpsb transporter family"/>
    <property type="match status" value="1"/>
</dbReference>
<protein>
    <recommendedName>
        <fullName evidence="7">Bacterial surface antigen (D15) domain-containing protein</fullName>
    </recommendedName>
</protein>
<feature type="domain" description="Bacterial surface antigen (D15)" evidence="7">
    <location>
        <begin position="175"/>
        <end position="503"/>
    </location>
</feature>
<comment type="similarity">
    <text evidence="2">Belongs to the SAM50/omp85 family.</text>
</comment>
<comment type="subcellular location">
    <subcellularLocation>
        <location evidence="1">Mitochondrion outer membrane</location>
        <topology evidence="1">Multi-pass membrane protein</topology>
    </subcellularLocation>
</comment>
<dbReference type="EMBL" id="JABXXO010000013">
    <property type="protein sequence ID" value="KAF7761481.1"/>
    <property type="molecule type" value="Genomic_DNA"/>
</dbReference>
<keyword evidence="3" id="KW-1134">Transmembrane beta strand</keyword>
<dbReference type="GO" id="GO:0045040">
    <property type="term" value="P:protein insertion into mitochondrial outer membrane"/>
    <property type="evidence" value="ECO:0007669"/>
    <property type="project" value="TreeGrafter"/>
</dbReference>
<evidence type="ECO:0000256" key="4">
    <source>
        <dbReference type="ARBA" id="ARBA00022692"/>
    </source>
</evidence>
<reference evidence="8 9" key="1">
    <citation type="journal article" name="Sci. Rep.">
        <title>Telomere-to-telomere assembled and centromere annotated genomes of the two main subspecies of the button mushroom Agaricus bisporus reveal especially polymorphic chromosome ends.</title>
        <authorList>
            <person name="Sonnenberg A.S.M."/>
            <person name="Sedaghat-Telgerd N."/>
            <person name="Lavrijssen B."/>
            <person name="Ohm R.A."/>
            <person name="Hendrickx P.M."/>
            <person name="Scholtmeijer K."/>
            <person name="Baars J.J.P."/>
            <person name="van Peer A."/>
        </authorList>
    </citation>
    <scope>NUCLEOTIDE SEQUENCE [LARGE SCALE GENOMIC DNA]</scope>
    <source>
        <strain evidence="8 9">H119_p4</strain>
    </source>
</reference>
<feature type="region of interest" description="Disordered" evidence="6">
    <location>
        <begin position="1"/>
        <end position="27"/>
    </location>
</feature>
<keyword evidence="4" id="KW-0812">Transmembrane</keyword>
<dbReference type="AlphaFoldDB" id="A0A8H7C3U6"/>
<dbReference type="PANTHER" id="PTHR12815:SF18">
    <property type="entry name" value="SORTING AND ASSEMBLY MACHINERY COMPONENT 50 HOMOLOG"/>
    <property type="match status" value="1"/>
</dbReference>
<evidence type="ECO:0000256" key="2">
    <source>
        <dbReference type="ARBA" id="ARBA00010913"/>
    </source>
</evidence>
<feature type="compositionally biased region" description="Basic and acidic residues" evidence="6">
    <location>
        <begin position="18"/>
        <end position="27"/>
    </location>
</feature>
<evidence type="ECO:0000256" key="3">
    <source>
        <dbReference type="ARBA" id="ARBA00022452"/>
    </source>
</evidence>
<evidence type="ECO:0000313" key="8">
    <source>
        <dbReference type="EMBL" id="KAF7761481.1"/>
    </source>
</evidence>